<dbReference type="OrthoDB" id="4376250at2"/>
<evidence type="ECO:0000256" key="4">
    <source>
        <dbReference type="SAM" id="SignalP"/>
    </source>
</evidence>
<dbReference type="GO" id="GO:0016020">
    <property type="term" value="C:membrane"/>
    <property type="evidence" value="ECO:0007669"/>
    <property type="project" value="InterPro"/>
</dbReference>
<dbReference type="EMBL" id="RFFH01000002">
    <property type="protein sequence ID" value="RMI33996.1"/>
    <property type="molecule type" value="Genomic_DNA"/>
</dbReference>
<organism evidence="5 6">
    <name type="scientific">Nocardia stercoris</name>
    <dbReference type="NCBI Taxonomy" id="2483361"/>
    <lineage>
        <taxon>Bacteria</taxon>
        <taxon>Bacillati</taxon>
        <taxon>Actinomycetota</taxon>
        <taxon>Actinomycetes</taxon>
        <taxon>Mycobacteriales</taxon>
        <taxon>Nocardiaceae</taxon>
        <taxon>Nocardia</taxon>
    </lineage>
</organism>
<evidence type="ECO:0000256" key="2">
    <source>
        <dbReference type="ARBA" id="ARBA00023136"/>
    </source>
</evidence>
<evidence type="ECO:0000256" key="1">
    <source>
        <dbReference type="ARBA" id="ARBA00022475"/>
    </source>
</evidence>
<evidence type="ECO:0008006" key="7">
    <source>
        <dbReference type="Google" id="ProtNLM"/>
    </source>
</evidence>
<dbReference type="AlphaFoldDB" id="A0A3M2LAE0"/>
<accession>A0A3M2LAE0</accession>
<reference evidence="5 6" key="1">
    <citation type="submission" date="2018-10" db="EMBL/GenBank/DDBJ databases">
        <title>Isolation from cow dung.</title>
        <authorList>
            <person name="Ling L."/>
        </authorList>
    </citation>
    <scope>NUCLEOTIDE SEQUENCE [LARGE SCALE GENOMIC DNA]</scope>
    <source>
        <strain evidence="5 6">NEAU-LL90</strain>
    </source>
</reference>
<gene>
    <name evidence="5" type="ORF">EBN03_05950</name>
</gene>
<protein>
    <recommendedName>
        <fullName evidence="7">Lipoprotein LpqH</fullName>
    </recommendedName>
</protein>
<feature type="chain" id="PRO_5038730340" description="Lipoprotein LpqH" evidence="4">
    <location>
        <begin position="23"/>
        <end position="183"/>
    </location>
</feature>
<comment type="caution">
    <text evidence="5">The sequence shown here is derived from an EMBL/GenBank/DDBJ whole genome shotgun (WGS) entry which is preliminary data.</text>
</comment>
<sequence length="183" mass="17066">MNATTIRRVTVAAVAAATLALASTACNSGSTPSAAPTSAAAGSSAAPAAPGGAAPSGTSSVSLDGKALTGNFETTCAKTGGTIALSIDDAANSAYGNLAVSATVDGTTVTAVAIAGTKGGANGVPLAVGYGKGAPGGSAKVSVTGKTYHVTGEGVGTPDLTNPTAVKTDAFDITFACTDIVGG</sequence>
<keyword evidence="4" id="KW-0732">Signal</keyword>
<name>A0A3M2LAE0_9NOCA</name>
<feature type="region of interest" description="Disordered" evidence="3">
    <location>
        <begin position="27"/>
        <end position="60"/>
    </location>
</feature>
<feature type="signal peptide" evidence="4">
    <location>
        <begin position="1"/>
        <end position="22"/>
    </location>
</feature>
<keyword evidence="1" id="KW-1003">Cell membrane</keyword>
<keyword evidence="6" id="KW-1185">Reference proteome</keyword>
<keyword evidence="2" id="KW-0472">Membrane</keyword>
<dbReference type="PROSITE" id="PS51257">
    <property type="entry name" value="PROKAR_LIPOPROTEIN"/>
    <property type="match status" value="1"/>
</dbReference>
<dbReference type="Proteomes" id="UP000279275">
    <property type="component" value="Unassembled WGS sequence"/>
</dbReference>
<evidence type="ECO:0000313" key="6">
    <source>
        <dbReference type="Proteomes" id="UP000279275"/>
    </source>
</evidence>
<evidence type="ECO:0000256" key="3">
    <source>
        <dbReference type="SAM" id="MobiDB-lite"/>
    </source>
</evidence>
<evidence type="ECO:0000313" key="5">
    <source>
        <dbReference type="EMBL" id="RMI33996.1"/>
    </source>
</evidence>
<proteinExistence type="predicted"/>
<dbReference type="RefSeq" id="WP_122186922.1">
    <property type="nucleotide sequence ID" value="NZ_RFFH01000002.1"/>
</dbReference>
<dbReference type="Pfam" id="PF05481">
    <property type="entry name" value="Myco_19_kDa"/>
    <property type="match status" value="1"/>
</dbReference>
<dbReference type="InterPro" id="IPR008691">
    <property type="entry name" value="LpqH"/>
</dbReference>